<dbReference type="Proteomes" id="UP000887565">
    <property type="component" value="Unplaced"/>
</dbReference>
<dbReference type="AlphaFoldDB" id="A0A915JG02"/>
<evidence type="ECO:0000313" key="2">
    <source>
        <dbReference type="WBParaSite" id="nRc.2.0.1.t25139-RA"/>
    </source>
</evidence>
<evidence type="ECO:0000313" key="1">
    <source>
        <dbReference type="Proteomes" id="UP000887565"/>
    </source>
</evidence>
<reference evidence="2" key="1">
    <citation type="submission" date="2022-11" db="UniProtKB">
        <authorList>
            <consortium name="WormBaseParasite"/>
        </authorList>
    </citation>
    <scope>IDENTIFICATION</scope>
</reference>
<dbReference type="WBParaSite" id="nRc.2.0.1.t25139-RA">
    <property type="protein sequence ID" value="nRc.2.0.1.t25139-RA"/>
    <property type="gene ID" value="nRc.2.0.1.g25139"/>
</dbReference>
<accession>A0A915JG02</accession>
<name>A0A915JG02_ROMCU</name>
<keyword evidence="1" id="KW-1185">Reference proteome</keyword>
<proteinExistence type="predicted"/>
<protein>
    <submittedName>
        <fullName evidence="2">Uncharacterized protein</fullName>
    </submittedName>
</protein>
<organism evidence="1 2">
    <name type="scientific">Romanomermis culicivorax</name>
    <name type="common">Nematode worm</name>
    <dbReference type="NCBI Taxonomy" id="13658"/>
    <lineage>
        <taxon>Eukaryota</taxon>
        <taxon>Metazoa</taxon>
        <taxon>Ecdysozoa</taxon>
        <taxon>Nematoda</taxon>
        <taxon>Enoplea</taxon>
        <taxon>Dorylaimia</taxon>
        <taxon>Mermithida</taxon>
        <taxon>Mermithoidea</taxon>
        <taxon>Mermithidae</taxon>
        <taxon>Romanomermis</taxon>
    </lineage>
</organism>
<sequence length="119" mass="13927">MYFKIEPHEVSLNISLTGRKLLFKDLTDLVKSLVAVYRRRGSQPDLSIDALFVKYCNKRILLGLKNYYLGKFFGDFFGHQGYLYLPFPTEQNGTECNRYNVTERKGNCRSVRFGYSLYT</sequence>